<evidence type="ECO:0000313" key="1">
    <source>
        <dbReference type="EMBL" id="JAS33793.1"/>
    </source>
</evidence>
<dbReference type="EMBL" id="GEDC01003505">
    <property type="protein sequence ID" value="JAS33793.1"/>
    <property type="molecule type" value="Transcribed_RNA"/>
</dbReference>
<accession>A0A1B6E779</accession>
<protein>
    <submittedName>
        <fullName evidence="1">Uncharacterized protein</fullName>
    </submittedName>
</protein>
<reference evidence="1" key="1">
    <citation type="submission" date="2015-12" db="EMBL/GenBank/DDBJ databases">
        <title>De novo transcriptome assembly of four potential Pierce s Disease insect vectors from Arizona vineyards.</title>
        <authorList>
            <person name="Tassone E.E."/>
        </authorList>
    </citation>
    <scope>NUCLEOTIDE SEQUENCE</scope>
</reference>
<proteinExistence type="predicted"/>
<gene>
    <name evidence="1" type="ORF">g.639</name>
</gene>
<name>A0A1B6E779_9HEMI</name>
<organism evidence="1">
    <name type="scientific">Clastoptera arizonana</name>
    <name type="common">Arizona spittle bug</name>
    <dbReference type="NCBI Taxonomy" id="38151"/>
    <lineage>
        <taxon>Eukaryota</taxon>
        <taxon>Metazoa</taxon>
        <taxon>Ecdysozoa</taxon>
        <taxon>Arthropoda</taxon>
        <taxon>Hexapoda</taxon>
        <taxon>Insecta</taxon>
        <taxon>Pterygota</taxon>
        <taxon>Neoptera</taxon>
        <taxon>Paraneoptera</taxon>
        <taxon>Hemiptera</taxon>
        <taxon>Auchenorrhyncha</taxon>
        <taxon>Cercopoidea</taxon>
        <taxon>Clastopteridae</taxon>
        <taxon>Clastoptera</taxon>
    </lineage>
</organism>
<sequence>MYKKKVFWWTDKSDSEWLSVKLNKWVTQCQGYTRLHSSRLSRGCQTMMNRPEQPKMVWSRSSNKVLVDLPQPLNHDDNTISNQEINEEALLDVESDDEQCPAVHNDFVQNFFNNKEIVDYISYLNKPIINMNDNYIEIHQYHFNPALLTTSNAQEIIRPPSRRKHRINMNSTDIVNTAALESTYSDKYSDFLVKKSDEVNRNIEIVQERKEISKSPQQKLEGLDEHRELRQSLVTKHEVCKDDIRIRRGHTFNAGSCNNNANFGTQNDLRNFLSFRASKKNKSGRRKKKIVVGEKGLDGPIWPGVLLTFDRAVSPVQSKCIDESDV</sequence>
<dbReference type="AlphaFoldDB" id="A0A1B6E779"/>